<dbReference type="CDD" id="cd12797">
    <property type="entry name" value="M23_peptidase"/>
    <property type="match status" value="1"/>
</dbReference>
<keyword evidence="4" id="KW-1185">Reference proteome</keyword>
<dbReference type="SUPFAM" id="SSF51261">
    <property type="entry name" value="Duplicated hybrid motif"/>
    <property type="match status" value="1"/>
</dbReference>
<dbReference type="PANTHER" id="PTHR21666:SF270">
    <property type="entry name" value="MUREIN HYDROLASE ACTIVATOR ENVC"/>
    <property type="match status" value="1"/>
</dbReference>
<dbReference type="PANTHER" id="PTHR21666">
    <property type="entry name" value="PEPTIDASE-RELATED"/>
    <property type="match status" value="1"/>
</dbReference>
<dbReference type="FunFam" id="2.70.70.10:FF:000003">
    <property type="entry name" value="Murein hydrolase activator EnvC"/>
    <property type="match status" value="1"/>
</dbReference>
<gene>
    <name evidence="3" type="ordered locus">M5M_14310</name>
</gene>
<protein>
    <submittedName>
        <fullName evidence="3">ATPase</fullName>
    </submittedName>
</protein>
<dbReference type="EMBL" id="CP003746">
    <property type="protein sequence ID" value="AFU99998.1"/>
    <property type="molecule type" value="Genomic_DNA"/>
</dbReference>
<dbReference type="Proteomes" id="UP000000466">
    <property type="component" value="Chromosome"/>
</dbReference>
<dbReference type="InterPro" id="IPR016047">
    <property type="entry name" value="M23ase_b-sheet_dom"/>
</dbReference>
<dbReference type="HOGENOM" id="CLU_029425_4_0_6"/>
<dbReference type="STRING" id="1117647.M5M_14310"/>
<dbReference type="Gene3D" id="2.70.70.10">
    <property type="entry name" value="Glucose Permease (Domain IIA)"/>
    <property type="match status" value="1"/>
</dbReference>
<proteinExistence type="predicted"/>
<feature type="domain" description="M23ase beta-sheet core" evidence="2">
    <location>
        <begin position="141"/>
        <end position="234"/>
    </location>
</feature>
<name>K4KPF3_SIMAS</name>
<evidence type="ECO:0000313" key="4">
    <source>
        <dbReference type="Proteomes" id="UP000000466"/>
    </source>
</evidence>
<accession>K4KPF3</accession>
<keyword evidence="1" id="KW-0175">Coiled coil</keyword>
<dbReference type="InterPro" id="IPR011055">
    <property type="entry name" value="Dup_hybrid_motif"/>
</dbReference>
<dbReference type="Pfam" id="PF01551">
    <property type="entry name" value="Peptidase_M23"/>
    <property type="match status" value="1"/>
</dbReference>
<dbReference type="eggNOG" id="COG4942">
    <property type="taxonomic scope" value="Bacteria"/>
</dbReference>
<evidence type="ECO:0000259" key="2">
    <source>
        <dbReference type="Pfam" id="PF01551"/>
    </source>
</evidence>
<organism evidence="3 4">
    <name type="scientific">Simiduia agarivorans (strain DSM 21679 / JCM 13881 / BCRC 17597 / SA1)</name>
    <dbReference type="NCBI Taxonomy" id="1117647"/>
    <lineage>
        <taxon>Bacteria</taxon>
        <taxon>Pseudomonadati</taxon>
        <taxon>Pseudomonadota</taxon>
        <taxon>Gammaproteobacteria</taxon>
        <taxon>Cellvibrionales</taxon>
        <taxon>Cellvibrionaceae</taxon>
        <taxon>Simiduia</taxon>
    </lineage>
</organism>
<dbReference type="InterPro" id="IPR050570">
    <property type="entry name" value="Cell_wall_metabolism_enzyme"/>
</dbReference>
<reference evidence="3 4" key="1">
    <citation type="journal article" date="2013" name="Genome Announc.">
        <title>Complete genome sequence of Simiduia agarivorans SA1(T), a marine bacterium able to degrade a variety of polysaccharides.</title>
        <authorList>
            <person name="Lin S.Y."/>
            <person name="Shieh W.Y."/>
            <person name="Chen J.S."/>
            <person name="Tang S.L."/>
        </authorList>
    </citation>
    <scope>NUCLEOTIDE SEQUENCE [LARGE SCALE GENOMIC DNA]</scope>
    <source>
        <strain evidence="4">DSM 21679 / JCM 13881 / BCRC 17597 / SA1</strain>
    </source>
</reference>
<sequence length="240" mass="26598">MAVYQSHLVSARQDAIEHYQSTLDELAQIEPELIRQTQKLAESQARLSQRHASLKATRAERDRTLKKLNAAINAKDEKLRKNQADRANLEKLLAEVVRQLSDTALGLAGDSFKSRKGKMGWPTKGQMGARFGANRAGELRWQGVKILAPEGREVKAIHAGRVVFADYLRGQGMLMVIDHGDNYLSLYAHNQVLYQETGDWVTAGELIGRAGTSGGQAEAGIYFEIRHAGKPVDPAHWCRG</sequence>
<dbReference type="GO" id="GO:0004222">
    <property type="term" value="F:metalloendopeptidase activity"/>
    <property type="evidence" value="ECO:0007669"/>
    <property type="project" value="TreeGrafter"/>
</dbReference>
<dbReference type="AlphaFoldDB" id="K4KPF3"/>
<dbReference type="KEGG" id="saga:M5M_14310"/>
<evidence type="ECO:0000313" key="3">
    <source>
        <dbReference type="EMBL" id="AFU99998.1"/>
    </source>
</evidence>
<evidence type="ECO:0000256" key="1">
    <source>
        <dbReference type="SAM" id="Coils"/>
    </source>
</evidence>
<feature type="coiled-coil region" evidence="1">
    <location>
        <begin position="65"/>
        <end position="99"/>
    </location>
</feature>